<dbReference type="RefSeq" id="XP_033431786.1">
    <property type="nucleotide sequence ID" value="XM_033566029.1"/>
</dbReference>
<dbReference type="Gene3D" id="3.30.420.40">
    <property type="match status" value="2"/>
</dbReference>
<evidence type="ECO:0000313" key="3">
    <source>
        <dbReference type="EMBL" id="KAA8652425.1"/>
    </source>
</evidence>
<name>A0A5M9MZ93_9EURO</name>
<protein>
    <recommendedName>
        <fullName evidence="5">Heat shock 70 kDa protein 12A</fullName>
    </recommendedName>
</protein>
<dbReference type="SUPFAM" id="SSF53067">
    <property type="entry name" value="Actin-like ATPase domain"/>
    <property type="match status" value="2"/>
</dbReference>
<dbReference type="Gene3D" id="3.90.640.10">
    <property type="entry name" value="Actin, Chain A, domain 4"/>
    <property type="match status" value="1"/>
</dbReference>
<evidence type="ECO:0000313" key="4">
    <source>
        <dbReference type="Proteomes" id="UP000324241"/>
    </source>
</evidence>
<accession>A0A5M9MZ93</accession>
<dbReference type="AlphaFoldDB" id="A0A5M9MZ93"/>
<dbReference type="InterPro" id="IPR043129">
    <property type="entry name" value="ATPase_NBD"/>
</dbReference>
<proteinExistence type="predicted"/>
<dbReference type="VEuPathDB" id="FungiDB:EYZ11_012257"/>
<dbReference type="GO" id="GO:0005524">
    <property type="term" value="F:ATP binding"/>
    <property type="evidence" value="ECO:0007669"/>
    <property type="project" value="UniProtKB-KW"/>
</dbReference>
<dbReference type="EMBL" id="QUQM01000002">
    <property type="protein sequence ID" value="KAA8652425.1"/>
    <property type="molecule type" value="Genomic_DNA"/>
</dbReference>
<sequence>MPEPVHFYRAMTDTMSETEPLQSRRFIVGLDFGTSFSSVSVLCLNDPQLQSSHAVLSDIWNICNYPEAPSYHNDNRIEVPTECFYPGGVPKHRKPVTHLKMTYEGEALSNEDQFEQRNDEHTDGALVDSAMNDIDEYEYMDIDNQLGEYYWGYEVQGAMMRHDDLSACKPRRLCRFKLLLDQSNLTRNIRANLSSRLDKIQEEGVISKEREVDIIADYLYSLFQHTREQMRAKYGYTSGEQVEFALCIPAIWTRKACRIMQRAMTAALHWAEFLTEAYHDVDDLFIIHEPEAAAAYVLAYFPDFKAGESFVLLDAGGGTVDAVTYKIAHTVPLKLEMEAVPPAGDLCGSTYLNERFEELIRGRLEDESYLENKEMKIHKATQEFEDKLKRTFDPSKQRATDTLEIDGLRANRDKGFGPHRMYISSYTYERRNQMQQIFSDCLERTSRLMLQQLEQAREKDILVKKVILIGGFAASPALFHHLDDKLREYSLENGRDIRLLQRLRFPAAAVSSGAILQALRKDNGPARTTFSSFGILQDEPYDPKNAAHVAQPRARKSHNITKKSYIHETISWFVNKGEVLKPQQEFIIPSKFFFTGSSNQFLCKEILYVSDGSHRSSYQKDHPENIGYEEAGTIFVDMTDLKTRGLVDRKLVRRNRFYKQRPKKYYEVDLDLVIFVDGRNLRFEARYPCGSTGDDCVRVRGRFCIASAFLDEPKLSGYAEG</sequence>
<dbReference type="InterPro" id="IPR013126">
    <property type="entry name" value="Hsp_70_fam"/>
</dbReference>
<evidence type="ECO:0000256" key="1">
    <source>
        <dbReference type="ARBA" id="ARBA00022741"/>
    </source>
</evidence>
<dbReference type="PANTHER" id="PTHR42749:SF8">
    <property type="entry name" value="HSP70 FAMILY PROTEIN (AFU_ORTHOLOGUE AFUA_3G13740)"/>
    <property type="match status" value="1"/>
</dbReference>
<reference evidence="3 4" key="1">
    <citation type="submission" date="2019-08" db="EMBL/GenBank/DDBJ databases">
        <title>The genome sequence of a newly discovered highly antifungal drug resistant Aspergillus species, Aspergillus tanneri NIH 1004.</title>
        <authorList>
            <person name="Mounaud S."/>
            <person name="Singh I."/>
            <person name="Joardar V."/>
            <person name="Pakala S."/>
            <person name="Pakala S."/>
            <person name="Venepally P."/>
            <person name="Chung J.K."/>
            <person name="Losada L."/>
            <person name="Nierman W.C."/>
        </authorList>
    </citation>
    <scope>NUCLEOTIDE SEQUENCE [LARGE SCALE GENOMIC DNA]</scope>
    <source>
        <strain evidence="3 4">NIH1004</strain>
    </source>
</reference>
<dbReference type="PANTHER" id="PTHR42749">
    <property type="entry name" value="CELL SHAPE-DETERMINING PROTEIN MREB"/>
    <property type="match status" value="1"/>
</dbReference>
<evidence type="ECO:0000256" key="2">
    <source>
        <dbReference type="ARBA" id="ARBA00022840"/>
    </source>
</evidence>
<evidence type="ECO:0008006" key="5">
    <source>
        <dbReference type="Google" id="ProtNLM"/>
    </source>
</evidence>
<keyword evidence="2" id="KW-0067">ATP-binding</keyword>
<keyword evidence="1" id="KW-0547">Nucleotide-binding</keyword>
<dbReference type="GO" id="GO:0140662">
    <property type="term" value="F:ATP-dependent protein folding chaperone"/>
    <property type="evidence" value="ECO:0007669"/>
    <property type="project" value="InterPro"/>
</dbReference>
<dbReference type="CDD" id="cd10170">
    <property type="entry name" value="ASKHA_NBD_HSP70"/>
    <property type="match status" value="1"/>
</dbReference>
<gene>
    <name evidence="3" type="ORF">ATNIH1004_001329</name>
</gene>
<dbReference type="GeneID" id="54324031"/>
<dbReference type="VEuPathDB" id="FungiDB:EYZ11_012258"/>
<dbReference type="Pfam" id="PF00012">
    <property type="entry name" value="HSP70"/>
    <property type="match status" value="1"/>
</dbReference>
<comment type="caution">
    <text evidence="3">The sequence shown here is derived from an EMBL/GenBank/DDBJ whole genome shotgun (WGS) entry which is preliminary data.</text>
</comment>
<dbReference type="OrthoDB" id="2963168at2759"/>
<organism evidence="3 4">
    <name type="scientific">Aspergillus tanneri</name>
    <dbReference type="NCBI Taxonomy" id="1220188"/>
    <lineage>
        <taxon>Eukaryota</taxon>
        <taxon>Fungi</taxon>
        <taxon>Dikarya</taxon>
        <taxon>Ascomycota</taxon>
        <taxon>Pezizomycotina</taxon>
        <taxon>Eurotiomycetes</taxon>
        <taxon>Eurotiomycetidae</taxon>
        <taxon>Eurotiales</taxon>
        <taxon>Aspergillaceae</taxon>
        <taxon>Aspergillus</taxon>
        <taxon>Aspergillus subgen. Circumdati</taxon>
    </lineage>
</organism>
<dbReference type="Proteomes" id="UP000324241">
    <property type="component" value="Unassembled WGS sequence"/>
</dbReference>